<evidence type="ECO:0000313" key="2">
    <source>
        <dbReference type="EMBL" id="WTU73673.1"/>
    </source>
</evidence>
<feature type="compositionally biased region" description="Acidic residues" evidence="1">
    <location>
        <begin position="131"/>
        <end position="175"/>
    </location>
</feature>
<feature type="region of interest" description="Disordered" evidence="1">
    <location>
        <begin position="1"/>
        <end position="339"/>
    </location>
</feature>
<feature type="compositionally biased region" description="Low complexity" evidence="1">
    <location>
        <begin position="82"/>
        <end position="93"/>
    </location>
</feature>
<feature type="compositionally biased region" description="Acidic residues" evidence="1">
    <location>
        <begin position="244"/>
        <end position="253"/>
    </location>
</feature>
<feature type="region of interest" description="Disordered" evidence="1">
    <location>
        <begin position="436"/>
        <end position="471"/>
    </location>
</feature>
<feature type="compositionally biased region" description="Acidic residues" evidence="1">
    <location>
        <begin position="94"/>
        <end position="116"/>
    </location>
</feature>
<dbReference type="EMBL" id="CP108264">
    <property type="protein sequence ID" value="WTU73673.1"/>
    <property type="molecule type" value="Genomic_DNA"/>
</dbReference>
<dbReference type="AlphaFoldDB" id="A0AAU2JQC5"/>
<reference evidence="2" key="1">
    <citation type="submission" date="2022-10" db="EMBL/GenBank/DDBJ databases">
        <title>The complete genomes of actinobacterial strains from the NBC collection.</title>
        <authorList>
            <person name="Joergensen T.S."/>
            <person name="Alvarez Arevalo M."/>
            <person name="Sterndorff E.B."/>
            <person name="Faurdal D."/>
            <person name="Vuksanovic O."/>
            <person name="Mourched A.-S."/>
            <person name="Charusanti P."/>
            <person name="Shaw S."/>
            <person name="Blin K."/>
            <person name="Weber T."/>
        </authorList>
    </citation>
    <scope>NUCLEOTIDE SEQUENCE</scope>
    <source>
        <strain evidence="2">NBC_00049</strain>
    </source>
</reference>
<feature type="compositionally biased region" description="Pro residues" evidence="1">
    <location>
        <begin position="15"/>
        <end position="24"/>
    </location>
</feature>
<proteinExistence type="predicted"/>
<feature type="region of interest" description="Disordered" evidence="1">
    <location>
        <begin position="537"/>
        <end position="573"/>
    </location>
</feature>
<evidence type="ECO:0000256" key="1">
    <source>
        <dbReference type="SAM" id="MobiDB-lite"/>
    </source>
</evidence>
<feature type="compositionally biased region" description="Low complexity" evidence="1">
    <location>
        <begin position="117"/>
        <end position="130"/>
    </location>
</feature>
<feature type="compositionally biased region" description="Low complexity" evidence="1">
    <location>
        <begin position="25"/>
        <end position="36"/>
    </location>
</feature>
<name>A0AAU2JQC5_9ACTN</name>
<feature type="compositionally biased region" description="Acidic residues" evidence="1">
    <location>
        <begin position="47"/>
        <end position="81"/>
    </location>
</feature>
<feature type="compositionally biased region" description="Acidic residues" evidence="1">
    <location>
        <begin position="189"/>
        <end position="204"/>
    </location>
</feature>
<organism evidence="2">
    <name type="scientific">Streptomyces sp. NBC_00049</name>
    <dbReference type="NCBI Taxonomy" id="2903617"/>
    <lineage>
        <taxon>Bacteria</taxon>
        <taxon>Bacillati</taxon>
        <taxon>Actinomycetota</taxon>
        <taxon>Actinomycetes</taxon>
        <taxon>Kitasatosporales</taxon>
        <taxon>Streptomycetaceae</taxon>
        <taxon>Streptomyces</taxon>
    </lineage>
</organism>
<accession>A0AAU2JQC5</accession>
<feature type="compositionally biased region" description="Basic and acidic residues" evidence="1">
    <location>
        <begin position="436"/>
        <end position="454"/>
    </location>
</feature>
<gene>
    <name evidence="2" type="ORF">OG327_10150</name>
</gene>
<feature type="compositionally biased region" description="Basic and acidic residues" evidence="1">
    <location>
        <begin position="317"/>
        <end position="338"/>
    </location>
</feature>
<protein>
    <submittedName>
        <fullName evidence="2">Uncharacterized protein</fullName>
    </submittedName>
</protein>
<sequence>MSELDTAESTAQDAPTPPPLPEVPEPVGEPQEVPEPATLETTPDVSADPEAEPEEAEAPYEAADFDDDDADDSAEPAEPEASEGSAEPEASAAVDEDADDSAVDDHAEPEEPDTPDDSAAPEAAAAADGAADVEDAGDHGDDDDAGDVTEDDDAEPDETEAEAEAEAAEGEEPEVPEGSGDPEKQEKQEEQEEPEANDELPELELELKPYDDSVPYSAEYTASLGVEEQAEASPEAPELPHEEEQAEASDEPEQAAAPESEPEGADGSAVEEHVEPDGSEASGDSVEPEEAAADAADAVDSVDARKQAAQANGLIDEDGRVPVEELESGDRVRGRPCDDTGYEIQAEDLEFLGLNEDQVEAWQNFEAPLGMTAEQFTEFKSSLNEALAADGIDPEQVDIRLQGSSAQFFSGSHKDFPTEEDLADQPEALAKLTEWMGDRTESERPARIPFDAKHLLGAGNGDGGIEDPSDYDVQLSADSMVDKAKEVWEAADPEKRRPDVIHPKYNFVDKATMRESFPAMNDWAKNWEAETGREVAPALFGTGGPPDQSAVGSGISTHFRETDWIINRPEGDE</sequence>